<feature type="non-terminal residue" evidence="1">
    <location>
        <position position="87"/>
    </location>
</feature>
<name>A0A9W9WTQ8_9EURO</name>
<dbReference type="Proteomes" id="UP001148312">
    <property type="component" value="Unassembled WGS sequence"/>
</dbReference>
<accession>A0A9W9WTQ8</accession>
<proteinExistence type="predicted"/>
<dbReference type="AlphaFoldDB" id="A0A9W9WTQ8"/>
<keyword evidence="2" id="KW-1185">Reference proteome</keyword>
<reference evidence="1" key="1">
    <citation type="submission" date="2022-12" db="EMBL/GenBank/DDBJ databases">
        <authorList>
            <person name="Petersen C."/>
        </authorList>
    </citation>
    <scope>NUCLEOTIDE SEQUENCE</scope>
    <source>
        <strain evidence="1">IBT 30728</strain>
    </source>
</reference>
<evidence type="ECO:0000313" key="1">
    <source>
        <dbReference type="EMBL" id="KAJ5475058.1"/>
    </source>
</evidence>
<comment type="caution">
    <text evidence="1">The sequence shown here is derived from an EMBL/GenBank/DDBJ whole genome shotgun (WGS) entry which is preliminary data.</text>
</comment>
<sequence>PDRRKAFILYDRIRKASTYLRYKNSIEFNFPYTSSDKISTYYLYVLLYREAKLLKKFFSYKEIEATKKEKDKKLNEVKIDLISNTKK</sequence>
<dbReference type="RefSeq" id="XP_056786816.1">
    <property type="nucleotide sequence ID" value="XM_056937724.1"/>
</dbReference>
<reference evidence="1" key="2">
    <citation type="journal article" date="2023" name="IMA Fungus">
        <title>Comparative genomic study of the Penicillium genus elucidates a diverse pangenome and 15 lateral gene transfer events.</title>
        <authorList>
            <person name="Petersen C."/>
            <person name="Sorensen T."/>
            <person name="Nielsen M.R."/>
            <person name="Sondergaard T.E."/>
            <person name="Sorensen J.L."/>
            <person name="Fitzpatrick D.A."/>
            <person name="Frisvad J.C."/>
            <person name="Nielsen K.L."/>
        </authorList>
    </citation>
    <scope>NUCLEOTIDE SEQUENCE</scope>
    <source>
        <strain evidence="1">IBT 30728</strain>
    </source>
</reference>
<organism evidence="1 2">
    <name type="scientific">Penicillium diatomitis</name>
    <dbReference type="NCBI Taxonomy" id="2819901"/>
    <lineage>
        <taxon>Eukaryota</taxon>
        <taxon>Fungi</taxon>
        <taxon>Dikarya</taxon>
        <taxon>Ascomycota</taxon>
        <taxon>Pezizomycotina</taxon>
        <taxon>Eurotiomycetes</taxon>
        <taxon>Eurotiomycetidae</taxon>
        <taxon>Eurotiales</taxon>
        <taxon>Aspergillaceae</taxon>
        <taxon>Penicillium</taxon>
    </lineage>
</organism>
<dbReference type="GeneID" id="81627974"/>
<gene>
    <name evidence="1" type="ORF">N7539_008124</name>
</gene>
<evidence type="ECO:0000313" key="2">
    <source>
        <dbReference type="Proteomes" id="UP001148312"/>
    </source>
</evidence>
<protein>
    <submittedName>
        <fullName evidence="1">Uncharacterized protein</fullName>
    </submittedName>
</protein>
<dbReference type="EMBL" id="JAPWDQ010000012">
    <property type="protein sequence ID" value="KAJ5475058.1"/>
    <property type="molecule type" value="Genomic_DNA"/>
</dbReference>